<dbReference type="PANTHER" id="PTHR12526">
    <property type="entry name" value="GLYCOSYLTRANSFERASE"/>
    <property type="match status" value="1"/>
</dbReference>
<dbReference type="PANTHER" id="PTHR12526:SF638">
    <property type="entry name" value="SPORE COAT PROTEIN SA"/>
    <property type="match status" value="1"/>
</dbReference>
<sequence length="374" mass="39520">MLQGRADPARDGVADYTRLLGAALVDAGVDVEAVTVPGSLPSVLRAARRLRRMRPELVHVQFAPSAFGFAPWVGLLPDLVDAPVVTTLHEYGWWAAPKRVPPGAWRALERRGRFDRESWRLAPRGAARVTTNAGHAAALHARLGRDAVTIPLAPNVPDAGPADRHRTRERLGVPADAEVVAFFGFVHPVKGVRYLIEALAALRASGRDRLHLLVLGGFTSLALPRDEADAFRAELEGRVAAAGVTGHVTITGHLPPGEVSAALHASDIAAFPFTAGATTKSGALLSAFAHALPTVVTRAEPPDADLVDGRTAVVAPCVRDADALVGALTRLLDDPGLRARVAGGGAALVADRTWPAIARAHRELYEDVLGRVRA</sequence>
<dbReference type="GO" id="GO:0016757">
    <property type="term" value="F:glycosyltransferase activity"/>
    <property type="evidence" value="ECO:0007669"/>
    <property type="project" value="UniProtKB-KW"/>
</dbReference>
<evidence type="ECO:0000313" key="2">
    <source>
        <dbReference type="Proteomes" id="UP001165283"/>
    </source>
</evidence>
<accession>A0ABT0ZZK0</accession>
<dbReference type="Pfam" id="PF13692">
    <property type="entry name" value="Glyco_trans_1_4"/>
    <property type="match status" value="1"/>
</dbReference>
<gene>
    <name evidence="1" type="ORF">KDL28_14080</name>
</gene>
<dbReference type="Proteomes" id="UP001165283">
    <property type="component" value="Unassembled WGS sequence"/>
</dbReference>
<dbReference type="EC" id="2.4.-.-" evidence="1"/>
<comment type="caution">
    <text evidence="1">The sequence shown here is derived from an EMBL/GenBank/DDBJ whole genome shotgun (WGS) entry which is preliminary data.</text>
</comment>
<keyword evidence="2" id="KW-1185">Reference proteome</keyword>
<dbReference type="Gene3D" id="3.40.50.2000">
    <property type="entry name" value="Glycogen Phosphorylase B"/>
    <property type="match status" value="2"/>
</dbReference>
<organism evidence="1 2">
    <name type="scientific">Pseudonocardia humida</name>
    <dbReference type="NCBI Taxonomy" id="2800819"/>
    <lineage>
        <taxon>Bacteria</taxon>
        <taxon>Bacillati</taxon>
        <taxon>Actinomycetota</taxon>
        <taxon>Actinomycetes</taxon>
        <taxon>Pseudonocardiales</taxon>
        <taxon>Pseudonocardiaceae</taxon>
        <taxon>Pseudonocardia</taxon>
    </lineage>
</organism>
<dbReference type="EMBL" id="JAGSOV010000033">
    <property type="protein sequence ID" value="MCO1656184.1"/>
    <property type="molecule type" value="Genomic_DNA"/>
</dbReference>
<name>A0ABT0ZZK0_9PSEU</name>
<keyword evidence="1" id="KW-0808">Transferase</keyword>
<dbReference type="RefSeq" id="WP_252438669.1">
    <property type="nucleotide sequence ID" value="NZ_JAGSOV010000033.1"/>
</dbReference>
<evidence type="ECO:0000313" key="1">
    <source>
        <dbReference type="EMBL" id="MCO1656184.1"/>
    </source>
</evidence>
<keyword evidence="1" id="KW-0328">Glycosyltransferase</keyword>
<proteinExistence type="predicted"/>
<dbReference type="SUPFAM" id="SSF53756">
    <property type="entry name" value="UDP-Glycosyltransferase/glycogen phosphorylase"/>
    <property type="match status" value="1"/>
</dbReference>
<protein>
    <submittedName>
        <fullName evidence="1">Glycosyltransferase</fullName>
        <ecNumber evidence="1">2.4.-.-</ecNumber>
    </submittedName>
</protein>
<reference evidence="1" key="1">
    <citation type="submission" date="2021-04" db="EMBL/GenBank/DDBJ databases">
        <title>Pseudonocardia sp. nov., isolated from sandy soil of mangrove forest.</title>
        <authorList>
            <person name="Zan Z."/>
            <person name="Huang R."/>
            <person name="Liu W."/>
        </authorList>
    </citation>
    <scope>NUCLEOTIDE SEQUENCE</scope>
    <source>
        <strain evidence="1">S2-4</strain>
    </source>
</reference>